<dbReference type="InterPro" id="IPR016163">
    <property type="entry name" value="Ald_DH_C"/>
</dbReference>
<keyword evidence="3" id="KW-0520">NAD</keyword>
<dbReference type="FunFam" id="3.40.605.10:FF:000004">
    <property type="entry name" value="Aldehyde dehydrogenase"/>
    <property type="match status" value="1"/>
</dbReference>
<evidence type="ECO:0000256" key="6">
    <source>
        <dbReference type="PROSITE-ProRule" id="PRU10007"/>
    </source>
</evidence>
<reference evidence="9" key="1">
    <citation type="journal article" date="2020" name="mSystems">
        <title>Genome- and Community-Level Interaction Insights into Carbon Utilization and Element Cycling Functions of Hydrothermarchaeota in Hydrothermal Sediment.</title>
        <authorList>
            <person name="Zhou Z."/>
            <person name="Liu Y."/>
            <person name="Xu W."/>
            <person name="Pan J."/>
            <person name="Luo Z.H."/>
            <person name="Li M."/>
        </authorList>
    </citation>
    <scope>NUCLEOTIDE SEQUENCE [LARGE SCALE GENOMIC DNA]</scope>
    <source>
        <strain evidence="9">SpSt-374</strain>
    </source>
</reference>
<proteinExistence type="inferred from homology"/>
<keyword evidence="2 4" id="KW-0560">Oxidoreductase</keyword>
<dbReference type="PIRSF" id="PIRSF036492">
    <property type="entry name" value="ALDH"/>
    <property type="match status" value="1"/>
</dbReference>
<evidence type="ECO:0000256" key="2">
    <source>
        <dbReference type="ARBA" id="ARBA00023002"/>
    </source>
</evidence>
<dbReference type="PANTHER" id="PTHR43570">
    <property type="entry name" value="ALDEHYDE DEHYDROGENASE"/>
    <property type="match status" value="1"/>
</dbReference>
<dbReference type="InterPro" id="IPR012394">
    <property type="entry name" value="Aldehyde_DH_NAD(P)"/>
</dbReference>
<evidence type="ECO:0000256" key="4">
    <source>
        <dbReference type="PIRNR" id="PIRNR036492"/>
    </source>
</evidence>
<comment type="caution">
    <text evidence="9">The sequence shown here is derived from an EMBL/GenBank/DDBJ whole genome shotgun (WGS) entry which is preliminary data.</text>
</comment>
<dbReference type="GO" id="GO:0006081">
    <property type="term" value="P:aldehyde metabolic process"/>
    <property type="evidence" value="ECO:0007669"/>
    <property type="project" value="InterPro"/>
</dbReference>
<dbReference type="GO" id="GO:0004029">
    <property type="term" value="F:aldehyde dehydrogenase (NAD+) activity"/>
    <property type="evidence" value="ECO:0007669"/>
    <property type="project" value="TreeGrafter"/>
</dbReference>
<dbReference type="FunFam" id="3.40.309.10:FF:000003">
    <property type="entry name" value="Aldehyde dehydrogenase"/>
    <property type="match status" value="1"/>
</dbReference>
<evidence type="ECO:0000256" key="1">
    <source>
        <dbReference type="ARBA" id="ARBA00009986"/>
    </source>
</evidence>
<feature type="active site" evidence="5 6">
    <location>
        <position position="213"/>
    </location>
</feature>
<gene>
    <name evidence="9" type="ORF">ENR15_13650</name>
</gene>
<dbReference type="CDD" id="cd07136">
    <property type="entry name" value="ALDH_YwdH-P39616"/>
    <property type="match status" value="1"/>
</dbReference>
<dbReference type="Gene3D" id="3.40.605.10">
    <property type="entry name" value="Aldehyde Dehydrogenase, Chain A, domain 1"/>
    <property type="match status" value="1"/>
</dbReference>
<dbReference type="InterPro" id="IPR015590">
    <property type="entry name" value="Aldehyde_DH_dom"/>
</dbReference>
<dbReference type="InterPro" id="IPR016160">
    <property type="entry name" value="Ald_DH_CS_CYS"/>
</dbReference>
<feature type="active site" evidence="5">
    <location>
        <position position="247"/>
    </location>
</feature>
<evidence type="ECO:0000313" key="9">
    <source>
        <dbReference type="EMBL" id="HGG01656.1"/>
    </source>
</evidence>
<sequence>MQTIATTPIRDVITAQRQFFATGKTKDIAFRLTQLHNLYQAIKNREDAIYAALKADLNKPNVEAYYEIVVTRDIKAAIKNLKSWTKPQKLPIPLEQFPAQALRVPEPLGVVLIVGAWNYPFNLIIAPLIGAIAAGNCAVIKPSELSPHTSRLIAEIIGETFPPHYITVVEGGIDMSQQLLAEKFDYIFFTGSPRVGKIVMEAAAKHLTPVTLELGGKSPCIVTEDVNIEVAAKRIVWGKFVNAGQTCIAPDYLLVQQGVKAQLLAAIKAAIIEFYGNEPANSPDYGRIINHSHWQRLTGLLDGGEIIVGGQINPDERYLSPTVMDNVSLEAAVMQEEIFGPILPVMGYGELSEAIDQINRLPKPLALYIFSHNPNHQEQILQQTSSGTVCINDTLVHFITSNLPFGGVGNSGMGSCHGKASFDTFSHYKSILKRSFLFDVDLRYPPYRDKLSWLKRLLGG</sequence>
<evidence type="ECO:0000256" key="3">
    <source>
        <dbReference type="ARBA" id="ARBA00023027"/>
    </source>
</evidence>
<dbReference type="InterPro" id="IPR016162">
    <property type="entry name" value="Ald_DH_N"/>
</dbReference>
<dbReference type="PANTHER" id="PTHR43570:SF16">
    <property type="entry name" value="ALDEHYDE DEHYDROGENASE TYPE III, ISOFORM Q"/>
    <property type="match status" value="1"/>
</dbReference>
<dbReference type="InterPro" id="IPR029510">
    <property type="entry name" value="Ald_DH_CS_GLU"/>
</dbReference>
<dbReference type="Pfam" id="PF00171">
    <property type="entry name" value="Aldedh"/>
    <property type="match status" value="1"/>
</dbReference>
<dbReference type="SUPFAM" id="SSF53720">
    <property type="entry name" value="ALDH-like"/>
    <property type="match status" value="1"/>
</dbReference>
<evidence type="ECO:0000259" key="8">
    <source>
        <dbReference type="Pfam" id="PF00171"/>
    </source>
</evidence>
<name>A0A7C3VSM5_9CYAN</name>
<evidence type="ECO:0000256" key="5">
    <source>
        <dbReference type="PIRSR" id="PIRSR036492-1"/>
    </source>
</evidence>
<organism evidence="9">
    <name type="scientific">Planktothricoides sp. SpSt-374</name>
    <dbReference type="NCBI Taxonomy" id="2282167"/>
    <lineage>
        <taxon>Bacteria</taxon>
        <taxon>Bacillati</taxon>
        <taxon>Cyanobacteriota</taxon>
        <taxon>Cyanophyceae</taxon>
        <taxon>Oscillatoriophycideae</taxon>
        <taxon>Oscillatoriales</taxon>
        <taxon>Oscillatoriaceae</taxon>
        <taxon>Planktothricoides</taxon>
    </lineage>
</organism>
<dbReference type="GO" id="GO:0005737">
    <property type="term" value="C:cytoplasm"/>
    <property type="evidence" value="ECO:0007669"/>
    <property type="project" value="TreeGrafter"/>
</dbReference>
<dbReference type="PROSITE" id="PS00070">
    <property type="entry name" value="ALDEHYDE_DEHYDR_CYS"/>
    <property type="match status" value="1"/>
</dbReference>
<protein>
    <recommendedName>
        <fullName evidence="4">Aldehyde dehydrogenase</fullName>
    </recommendedName>
</protein>
<dbReference type="AlphaFoldDB" id="A0A7C3VSM5"/>
<comment type="similarity">
    <text evidence="1 4 7">Belongs to the aldehyde dehydrogenase family.</text>
</comment>
<dbReference type="PROSITE" id="PS00687">
    <property type="entry name" value="ALDEHYDE_DEHYDR_GLU"/>
    <property type="match status" value="1"/>
</dbReference>
<dbReference type="EMBL" id="DSPX01000135">
    <property type="protein sequence ID" value="HGG01656.1"/>
    <property type="molecule type" value="Genomic_DNA"/>
</dbReference>
<feature type="domain" description="Aldehyde dehydrogenase" evidence="8">
    <location>
        <begin position="9"/>
        <end position="431"/>
    </location>
</feature>
<dbReference type="InterPro" id="IPR016161">
    <property type="entry name" value="Ald_DH/histidinol_DH"/>
</dbReference>
<dbReference type="Gene3D" id="3.40.309.10">
    <property type="entry name" value="Aldehyde Dehydrogenase, Chain A, domain 2"/>
    <property type="match status" value="1"/>
</dbReference>
<evidence type="ECO:0000256" key="7">
    <source>
        <dbReference type="RuleBase" id="RU003345"/>
    </source>
</evidence>
<accession>A0A7C3VSM5</accession>